<keyword evidence="8 18" id="KW-0812">Transmembrane</keyword>
<keyword evidence="6" id="KW-0813">Transport</keyword>
<evidence type="ECO:0000256" key="13">
    <source>
        <dbReference type="ARBA" id="ARBA00023027"/>
    </source>
</evidence>
<protein>
    <recommendedName>
        <fullName evidence="5 18">NADH-ubiquinone oxidoreductase chain 2</fullName>
        <ecNumber evidence="4 18">7.1.1.2</ecNumber>
    </recommendedName>
</protein>
<keyword evidence="12 18" id="KW-1133">Transmembrane helix</keyword>
<feature type="transmembrane region" description="Helical" evidence="18">
    <location>
        <begin position="31"/>
        <end position="49"/>
    </location>
</feature>
<keyword evidence="10 18" id="KW-1278">Translocase</keyword>
<evidence type="ECO:0000256" key="8">
    <source>
        <dbReference type="ARBA" id="ARBA00022692"/>
    </source>
</evidence>
<evidence type="ECO:0000256" key="7">
    <source>
        <dbReference type="ARBA" id="ARBA00022660"/>
    </source>
</evidence>
<dbReference type="EMBL" id="KX863671">
    <property type="protein sequence ID" value="APC61717.1"/>
    <property type="molecule type" value="Genomic_DNA"/>
</dbReference>
<comment type="similarity">
    <text evidence="3 18">Belongs to the complex I subunit 2 family.</text>
</comment>
<evidence type="ECO:0000256" key="15">
    <source>
        <dbReference type="ARBA" id="ARBA00023128"/>
    </source>
</evidence>
<dbReference type="GeneID" id="36839021"/>
<feature type="transmembrane region" description="Helical" evidence="18">
    <location>
        <begin position="234"/>
        <end position="254"/>
    </location>
</feature>
<keyword evidence="16 18" id="KW-0472">Membrane</keyword>
<dbReference type="GO" id="GO:0006120">
    <property type="term" value="P:mitochondrial electron transport, NADH to ubiquinone"/>
    <property type="evidence" value="ECO:0007669"/>
    <property type="project" value="InterPro"/>
</dbReference>
<feature type="transmembrane region" description="Helical" evidence="18">
    <location>
        <begin position="92"/>
        <end position="111"/>
    </location>
</feature>
<dbReference type="CTD" id="4536"/>
<dbReference type="PANTHER" id="PTHR46552:SF1">
    <property type="entry name" value="NADH-UBIQUINONE OXIDOREDUCTASE CHAIN 2"/>
    <property type="match status" value="1"/>
</dbReference>
<comment type="function">
    <text evidence="1">Core subunit of the mitochondrial membrane respiratory chain NADH dehydrogenase (Complex I) that is believed to belong to the minimal assembly required for catalysis. Complex I functions in the transfer of electrons from NADH to the respiratory chain. The immediate electron acceptor for the enzyme is believed to be ubiquinone.</text>
</comment>
<evidence type="ECO:0000256" key="3">
    <source>
        <dbReference type="ARBA" id="ARBA00007012"/>
    </source>
</evidence>
<keyword evidence="14 18" id="KW-0830">Ubiquinone</keyword>
<evidence type="ECO:0000256" key="10">
    <source>
        <dbReference type="ARBA" id="ARBA00022967"/>
    </source>
</evidence>
<dbReference type="InterPro" id="IPR050175">
    <property type="entry name" value="Complex_I_Subunit_2"/>
</dbReference>
<dbReference type="EC" id="7.1.1.2" evidence="4 18"/>
<dbReference type="RefSeq" id="YP_009480509.1">
    <property type="nucleotide sequence ID" value="NC_037610.1"/>
</dbReference>
<evidence type="ECO:0000313" key="20">
    <source>
        <dbReference type="EMBL" id="APC61717.1"/>
    </source>
</evidence>
<evidence type="ECO:0000256" key="2">
    <source>
        <dbReference type="ARBA" id="ARBA00004448"/>
    </source>
</evidence>
<dbReference type="AlphaFoldDB" id="A0A343A7X2"/>
<dbReference type="InterPro" id="IPR003917">
    <property type="entry name" value="NADH_UbQ_OxRdtase_chain2"/>
</dbReference>
<evidence type="ECO:0000256" key="16">
    <source>
        <dbReference type="ARBA" id="ARBA00023136"/>
    </source>
</evidence>
<evidence type="ECO:0000256" key="6">
    <source>
        <dbReference type="ARBA" id="ARBA00022448"/>
    </source>
</evidence>
<feature type="transmembrane region" description="Helical" evidence="18">
    <location>
        <begin position="61"/>
        <end position="80"/>
    </location>
</feature>
<reference evidence="20" key="1">
    <citation type="submission" date="2016-09" db="EMBL/GenBank/DDBJ databases">
        <title>The complete mitochondrial genome of the Antarctic sprigtail Cryptopygus terranovus.</title>
        <authorList>
            <person name="Carapelli A."/>
            <person name="Leo C."/>
            <person name="Frati F."/>
        </authorList>
    </citation>
    <scope>NUCLEOTIDE SEQUENCE</scope>
</reference>
<evidence type="ECO:0000256" key="14">
    <source>
        <dbReference type="ARBA" id="ARBA00023075"/>
    </source>
</evidence>
<dbReference type="PRINTS" id="PR01436">
    <property type="entry name" value="NADHDHGNASE2"/>
</dbReference>
<dbReference type="PANTHER" id="PTHR46552">
    <property type="entry name" value="NADH-UBIQUINONE OXIDOREDUCTASE CHAIN 2"/>
    <property type="match status" value="1"/>
</dbReference>
<dbReference type="GO" id="GO:0008137">
    <property type="term" value="F:NADH dehydrogenase (ubiquinone) activity"/>
    <property type="evidence" value="ECO:0007669"/>
    <property type="project" value="UniProtKB-EC"/>
</dbReference>
<feature type="transmembrane region" description="Helical" evidence="18">
    <location>
        <begin position="6"/>
        <end position="24"/>
    </location>
</feature>
<evidence type="ECO:0000256" key="11">
    <source>
        <dbReference type="ARBA" id="ARBA00022982"/>
    </source>
</evidence>
<feature type="transmembrane region" description="Helical" evidence="18">
    <location>
        <begin position="117"/>
        <end position="138"/>
    </location>
</feature>
<keyword evidence="9 18" id="KW-0999">Mitochondrion inner membrane</keyword>
<dbReference type="Pfam" id="PF00361">
    <property type="entry name" value="Proton_antipo_M"/>
    <property type="match status" value="1"/>
</dbReference>
<feature type="transmembrane region" description="Helical" evidence="18">
    <location>
        <begin position="266"/>
        <end position="290"/>
    </location>
</feature>
<feature type="transmembrane region" description="Helical" evidence="18">
    <location>
        <begin position="311"/>
        <end position="331"/>
    </location>
</feature>
<evidence type="ECO:0000256" key="12">
    <source>
        <dbReference type="ARBA" id="ARBA00022989"/>
    </source>
</evidence>
<evidence type="ECO:0000256" key="5">
    <source>
        <dbReference type="ARBA" id="ARBA00021008"/>
    </source>
</evidence>
<evidence type="ECO:0000256" key="17">
    <source>
        <dbReference type="ARBA" id="ARBA00049551"/>
    </source>
</evidence>
<evidence type="ECO:0000256" key="1">
    <source>
        <dbReference type="ARBA" id="ARBA00003257"/>
    </source>
</evidence>
<feature type="transmembrane region" description="Helical" evidence="18">
    <location>
        <begin position="183"/>
        <end position="213"/>
    </location>
</feature>
<keyword evidence="15 18" id="KW-0496">Mitochondrion</keyword>
<feature type="domain" description="NADH:quinone oxidoreductase/Mrp antiporter transmembrane" evidence="19">
    <location>
        <begin position="24"/>
        <end position="280"/>
    </location>
</feature>
<dbReference type="InterPro" id="IPR001750">
    <property type="entry name" value="ND/Mrp_TM"/>
</dbReference>
<sequence>MLIKNYQMTFFCFLIMGTILAVSANSWFTCWLGLEINLMGLIPLILFKLNTSSTEAAIKYFLVQAMASVFLIFFSCFEVYMMNLITASNLNIIIFIALATKAGLAPFHFWFPQVMMTIPWIHCIILLTWQKIAPFILLSYFSSKYMIYAMVSISALVGAYGGLNQLNLKIILTYSSIAHSSWMLMLSSISIFFWMNYFMVYTIISLSIIIPLMKFNLILLQDIKTTKMNILSKLSLISSLLSLGGMPPFLGFTAKFLALLASIPMFSLYIISILILSSLLSLFYYMKLIYSFMFILNKELNFPQKNLVKNMNIWASISIFCNLSIPLFILFF</sequence>
<evidence type="ECO:0000256" key="9">
    <source>
        <dbReference type="ARBA" id="ARBA00022792"/>
    </source>
</evidence>
<keyword evidence="7 18" id="KW-0679">Respiratory chain</keyword>
<keyword evidence="11 18" id="KW-0249">Electron transport</keyword>
<keyword evidence="13 18" id="KW-0520">NAD</keyword>
<comment type="function">
    <text evidence="18">Core subunit of the mitochondrial membrane respiratory chain NADH dehydrogenase (Complex I) which catalyzes electron transfer from NADH through the respiratory chain, using ubiquinone as an electron acceptor. Essential for the catalytic activity and assembly of complex I.</text>
</comment>
<organism evidence="20">
    <name type="scientific">Cryptopygus terranovus</name>
    <dbReference type="NCBI Taxonomy" id="1906390"/>
    <lineage>
        <taxon>Eukaryota</taxon>
        <taxon>Metazoa</taxon>
        <taxon>Ecdysozoa</taxon>
        <taxon>Arthropoda</taxon>
        <taxon>Hexapoda</taxon>
        <taxon>Collembola</taxon>
        <taxon>Entomobryomorpha</taxon>
        <taxon>Isotomoidea</taxon>
        <taxon>Isotomidae</taxon>
        <taxon>Anurophorinae</taxon>
        <taxon>Cryptopygus</taxon>
    </lineage>
</organism>
<evidence type="ECO:0000259" key="19">
    <source>
        <dbReference type="Pfam" id="PF00361"/>
    </source>
</evidence>
<proteinExistence type="inferred from homology"/>
<dbReference type="GO" id="GO:0005743">
    <property type="term" value="C:mitochondrial inner membrane"/>
    <property type="evidence" value="ECO:0007669"/>
    <property type="project" value="UniProtKB-SubCell"/>
</dbReference>
<feature type="transmembrane region" description="Helical" evidence="18">
    <location>
        <begin position="145"/>
        <end position="163"/>
    </location>
</feature>
<geneLocation type="mitochondrion" evidence="20"/>
<accession>A0A343A7X2</accession>
<comment type="subcellular location">
    <subcellularLocation>
        <location evidence="2 18">Mitochondrion inner membrane</location>
        <topology evidence="2 18">Multi-pass membrane protein</topology>
    </subcellularLocation>
</comment>
<evidence type="ECO:0000256" key="4">
    <source>
        <dbReference type="ARBA" id="ARBA00012944"/>
    </source>
</evidence>
<gene>
    <name evidence="20" type="primary">ND2</name>
</gene>
<comment type="catalytic activity">
    <reaction evidence="17 18">
        <text>a ubiquinone + NADH + 5 H(+)(in) = a ubiquinol + NAD(+) + 4 H(+)(out)</text>
        <dbReference type="Rhea" id="RHEA:29091"/>
        <dbReference type="Rhea" id="RHEA-COMP:9565"/>
        <dbReference type="Rhea" id="RHEA-COMP:9566"/>
        <dbReference type="ChEBI" id="CHEBI:15378"/>
        <dbReference type="ChEBI" id="CHEBI:16389"/>
        <dbReference type="ChEBI" id="CHEBI:17976"/>
        <dbReference type="ChEBI" id="CHEBI:57540"/>
        <dbReference type="ChEBI" id="CHEBI:57945"/>
        <dbReference type="EC" id="7.1.1.2"/>
    </reaction>
</comment>
<evidence type="ECO:0000256" key="18">
    <source>
        <dbReference type="RuleBase" id="RU003403"/>
    </source>
</evidence>
<name>A0A343A7X2_9HEXA</name>